<accession>A0AAN7D5R6</accession>
<dbReference type="GeneID" id="89956238"/>
<evidence type="ECO:0000313" key="3">
    <source>
        <dbReference type="Proteomes" id="UP001304243"/>
    </source>
</evidence>
<comment type="caution">
    <text evidence="2">The sequence shown here is derived from an EMBL/GenBank/DDBJ whole genome shotgun (WGS) entry which is preliminary data.</text>
</comment>
<reference evidence="2 3" key="1">
    <citation type="submission" date="2022-11" db="EMBL/GenBank/DDBJ databases">
        <title>Mucor velutinosus strain NIH1002 WGS.</title>
        <authorList>
            <person name="Subramanian P."/>
            <person name="Mullikin J.C."/>
            <person name="Segre J.A."/>
            <person name="Zelazny A.M."/>
        </authorList>
    </citation>
    <scope>NUCLEOTIDE SEQUENCE [LARGE SCALE GENOMIC DNA]</scope>
    <source>
        <strain evidence="2 3">NIH1002</strain>
    </source>
</reference>
<proteinExistence type="predicted"/>
<dbReference type="AlphaFoldDB" id="A0AAN7D5R6"/>
<dbReference type="RefSeq" id="XP_064678003.1">
    <property type="nucleotide sequence ID" value="XM_064831723.1"/>
</dbReference>
<keyword evidence="3" id="KW-1185">Reference proteome</keyword>
<protein>
    <submittedName>
        <fullName evidence="2">Uncharacterized protein</fullName>
    </submittedName>
</protein>
<sequence length="204" mass="21702">MSAQNASATKAVDITGPSQFFLAEMPQKLSGHAGEAPTTTASEAMDLDPPSSASSSSSDVDLQGRTDQLKLIVDNQLAEVQLLSTALLLEQSKEARAQALARLIQLNTSIQSIIQIRDCLLASKATANGNLVSSAAASFGSSSVDGVKSNKSASVPVFFSNNLPAFQWVGMDEFDPKCPIFPTVDACLLKFEDVMFAYKMDFDK</sequence>
<evidence type="ECO:0000256" key="1">
    <source>
        <dbReference type="SAM" id="MobiDB-lite"/>
    </source>
</evidence>
<evidence type="ECO:0000313" key="2">
    <source>
        <dbReference type="EMBL" id="KAK4511337.1"/>
    </source>
</evidence>
<organism evidence="2 3">
    <name type="scientific">Mucor velutinosus</name>
    <dbReference type="NCBI Taxonomy" id="708070"/>
    <lineage>
        <taxon>Eukaryota</taxon>
        <taxon>Fungi</taxon>
        <taxon>Fungi incertae sedis</taxon>
        <taxon>Mucoromycota</taxon>
        <taxon>Mucoromycotina</taxon>
        <taxon>Mucoromycetes</taxon>
        <taxon>Mucorales</taxon>
        <taxon>Mucorineae</taxon>
        <taxon>Mucoraceae</taxon>
        <taxon>Mucor</taxon>
    </lineage>
</organism>
<feature type="region of interest" description="Disordered" evidence="1">
    <location>
        <begin position="25"/>
        <end position="61"/>
    </location>
</feature>
<name>A0AAN7D5R6_9FUNG</name>
<dbReference type="Proteomes" id="UP001304243">
    <property type="component" value="Unassembled WGS sequence"/>
</dbReference>
<gene>
    <name evidence="2" type="ORF">ATC70_012552</name>
</gene>
<dbReference type="EMBL" id="JASEJX010000030">
    <property type="protein sequence ID" value="KAK4511337.1"/>
    <property type="molecule type" value="Genomic_DNA"/>
</dbReference>